<keyword evidence="9" id="KW-0963">Cytoplasm</keyword>
<evidence type="ECO:0000313" key="14">
    <source>
        <dbReference type="Proteomes" id="UP000430975"/>
    </source>
</evidence>
<dbReference type="CDD" id="cd10027">
    <property type="entry name" value="UDG-F1-like"/>
    <property type="match status" value="1"/>
</dbReference>
<organism evidence="13 14">
    <name type="scientific">Fundicoccus ignavus</name>
    <dbReference type="NCBI Taxonomy" id="2664442"/>
    <lineage>
        <taxon>Bacteria</taxon>
        <taxon>Bacillati</taxon>
        <taxon>Bacillota</taxon>
        <taxon>Bacilli</taxon>
        <taxon>Lactobacillales</taxon>
        <taxon>Aerococcaceae</taxon>
        <taxon>Fundicoccus</taxon>
    </lineage>
</organism>
<evidence type="ECO:0000256" key="2">
    <source>
        <dbReference type="ARBA" id="ARBA00002631"/>
    </source>
</evidence>
<evidence type="ECO:0000256" key="1">
    <source>
        <dbReference type="ARBA" id="ARBA00001400"/>
    </source>
</evidence>
<comment type="caution">
    <text evidence="13">The sequence shown here is derived from an EMBL/GenBank/DDBJ whole genome shotgun (WGS) entry which is preliminary data.</text>
</comment>
<evidence type="ECO:0000256" key="4">
    <source>
        <dbReference type="ARBA" id="ARBA00012030"/>
    </source>
</evidence>
<dbReference type="SUPFAM" id="SSF52141">
    <property type="entry name" value="Uracil-DNA glycosylase-like"/>
    <property type="match status" value="1"/>
</dbReference>
<reference evidence="13 14" key="1">
    <citation type="submission" date="2019-11" db="EMBL/GenBank/DDBJ databases">
        <title>Characterisation of Fundicoccus ignavus gen. nov. sp. nov., a novel genus of the family Aerococcaceae isolated from bulk tank milk.</title>
        <authorList>
            <person name="Siebert A."/>
            <person name="Huptas C."/>
            <person name="Wenning M."/>
            <person name="Scherer S."/>
            <person name="Doll E.V."/>
        </authorList>
    </citation>
    <scope>NUCLEOTIDE SEQUENCE [LARGE SCALE GENOMIC DNA]</scope>
    <source>
        <strain evidence="13 14">WS4759</strain>
    </source>
</reference>
<dbReference type="InterPro" id="IPR005122">
    <property type="entry name" value="Uracil-DNA_glycosylase-like"/>
</dbReference>
<keyword evidence="7 9" id="KW-0378">Hydrolase</keyword>
<dbReference type="Pfam" id="PF03167">
    <property type="entry name" value="UDG"/>
    <property type="match status" value="1"/>
</dbReference>
<evidence type="ECO:0000256" key="6">
    <source>
        <dbReference type="ARBA" id="ARBA00022763"/>
    </source>
</evidence>
<feature type="domain" description="Uracil-DNA glycosylase-like" evidence="12">
    <location>
        <begin position="50"/>
        <end position="210"/>
    </location>
</feature>
<comment type="subcellular location">
    <subcellularLocation>
        <location evidence="9">Cytoplasm</location>
    </subcellularLocation>
</comment>
<evidence type="ECO:0000256" key="3">
    <source>
        <dbReference type="ARBA" id="ARBA00008184"/>
    </source>
</evidence>
<evidence type="ECO:0000256" key="10">
    <source>
        <dbReference type="PROSITE-ProRule" id="PRU10072"/>
    </source>
</evidence>
<dbReference type="NCBIfam" id="TIGR00628">
    <property type="entry name" value="ung"/>
    <property type="match status" value="1"/>
</dbReference>
<dbReference type="GO" id="GO:0005737">
    <property type="term" value="C:cytoplasm"/>
    <property type="evidence" value="ECO:0007669"/>
    <property type="project" value="UniProtKB-SubCell"/>
</dbReference>
<keyword evidence="8 9" id="KW-0234">DNA repair</keyword>
<dbReference type="NCBIfam" id="NF003588">
    <property type="entry name" value="PRK05254.1-1"/>
    <property type="match status" value="1"/>
</dbReference>
<evidence type="ECO:0000256" key="8">
    <source>
        <dbReference type="ARBA" id="ARBA00023204"/>
    </source>
</evidence>
<dbReference type="RefSeq" id="WP_153863095.1">
    <property type="nucleotide sequence ID" value="NZ_WJQS01000002.1"/>
</dbReference>
<accession>A0A6I2GFU6</accession>
<name>A0A6I2GFU6_9LACT</name>
<dbReference type="Gene3D" id="3.40.470.10">
    <property type="entry name" value="Uracil-DNA glycosylase-like domain"/>
    <property type="match status" value="1"/>
</dbReference>
<proteinExistence type="inferred from homology"/>
<dbReference type="InterPro" id="IPR002043">
    <property type="entry name" value="UDG_fam1"/>
</dbReference>
<dbReference type="PANTHER" id="PTHR11264:SF0">
    <property type="entry name" value="URACIL-DNA GLYCOSYLASE"/>
    <property type="match status" value="1"/>
</dbReference>
<dbReference type="PROSITE" id="PS00130">
    <property type="entry name" value="U_DNA_GLYCOSYLASE"/>
    <property type="match status" value="1"/>
</dbReference>
<dbReference type="Proteomes" id="UP000430975">
    <property type="component" value="Unassembled WGS sequence"/>
</dbReference>
<dbReference type="GO" id="GO:0004844">
    <property type="term" value="F:uracil DNA N-glycosylase activity"/>
    <property type="evidence" value="ECO:0007669"/>
    <property type="project" value="UniProtKB-UniRule"/>
</dbReference>
<sequence length="223" mass="25262">MLPLIGNDWDSVLKDYFESPDFQAISDYLEKAYVNEVIYPSMDNIFTAFRLTSYADVKVVIIGQDPYHGPNQAHGLSFSVSKNVKIPPSLRNMYKEMVDDLEVPMPQHGQLDQWAKQGVLLLNAVLTVRAGEANSHKDLGWQDLTQKVIESLNQHPSPIVYVLWGASARSYKKYIDLNKHAVIEAVHPSPLSAYRGFFGSKPFSQINQLLIERGESPIDWEIK</sequence>
<comment type="similarity">
    <text evidence="3 9 11">Belongs to the uracil-DNA glycosylase (UDG) superfamily. UNG family.</text>
</comment>
<comment type="catalytic activity">
    <reaction evidence="1 9 11">
        <text>Hydrolyzes single-stranded DNA or mismatched double-stranded DNA and polynucleotides, releasing free uracil.</text>
        <dbReference type="EC" id="3.2.2.27"/>
    </reaction>
</comment>
<evidence type="ECO:0000256" key="7">
    <source>
        <dbReference type="ARBA" id="ARBA00022801"/>
    </source>
</evidence>
<dbReference type="EC" id="3.2.2.27" evidence="4 9"/>
<evidence type="ECO:0000256" key="9">
    <source>
        <dbReference type="HAMAP-Rule" id="MF_00148"/>
    </source>
</evidence>
<dbReference type="AlphaFoldDB" id="A0A6I2GFU6"/>
<dbReference type="NCBIfam" id="NF003591">
    <property type="entry name" value="PRK05254.1-4"/>
    <property type="match status" value="1"/>
</dbReference>
<feature type="active site" description="Proton acceptor" evidence="9 10">
    <location>
        <position position="65"/>
    </location>
</feature>
<dbReference type="HAMAP" id="MF_00148">
    <property type="entry name" value="UDG"/>
    <property type="match status" value="1"/>
</dbReference>
<dbReference type="NCBIfam" id="NF003592">
    <property type="entry name" value="PRK05254.1-5"/>
    <property type="match status" value="1"/>
</dbReference>
<evidence type="ECO:0000313" key="13">
    <source>
        <dbReference type="EMBL" id="MRI84672.1"/>
    </source>
</evidence>
<dbReference type="SMART" id="SM00987">
    <property type="entry name" value="UreE_C"/>
    <property type="match status" value="1"/>
</dbReference>
<dbReference type="InterPro" id="IPR018085">
    <property type="entry name" value="Ura-DNA_Glyclase_AS"/>
</dbReference>
<keyword evidence="6 9" id="KW-0227">DNA damage</keyword>
<comment type="function">
    <text evidence="2 9 11">Excises uracil residues from the DNA which can arise as a result of misincorporation of dUMP residues by DNA polymerase or due to deamination of cytosine.</text>
</comment>
<dbReference type="SMART" id="SM00986">
    <property type="entry name" value="UDG"/>
    <property type="match status" value="1"/>
</dbReference>
<dbReference type="NCBIfam" id="NF003589">
    <property type="entry name" value="PRK05254.1-2"/>
    <property type="match status" value="1"/>
</dbReference>
<dbReference type="InterPro" id="IPR036895">
    <property type="entry name" value="Uracil-DNA_glycosylase-like_sf"/>
</dbReference>
<gene>
    <name evidence="9" type="primary">ung</name>
    <name evidence="13" type="ORF">GIY09_02015</name>
</gene>
<keyword evidence="14" id="KW-1185">Reference proteome</keyword>
<evidence type="ECO:0000256" key="5">
    <source>
        <dbReference type="ARBA" id="ARBA00018429"/>
    </source>
</evidence>
<keyword evidence="13" id="KW-0326">Glycosidase</keyword>
<dbReference type="FunFam" id="3.40.470.10:FF:000001">
    <property type="entry name" value="Uracil-DNA glycosylase"/>
    <property type="match status" value="1"/>
</dbReference>
<dbReference type="PANTHER" id="PTHR11264">
    <property type="entry name" value="URACIL-DNA GLYCOSYLASE"/>
    <property type="match status" value="1"/>
</dbReference>
<protein>
    <recommendedName>
        <fullName evidence="5 9">Uracil-DNA glycosylase</fullName>
        <shortName evidence="9">UDG</shortName>
        <ecNumber evidence="4 9">3.2.2.27</ecNumber>
    </recommendedName>
</protein>
<dbReference type="EMBL" id="WJQS01000002">
    <property type="protein sequence ID" value="MRI84672.1"/>
    <property type="molecule type" value="Genomic_DNA"/>
</dbReference>
<evidence type="ECO:0000259" key="12">
    <source>
        <dbReference type="SMART" id="SM00986"/>
    </source>
</evidence>
<evidence type="ECO:0000256" key="11">
    <source>
        <dbReference type="RuleBase" id="RU003780"/>
    </source>
</evidence>
<dbReference type="GO" id="GO:0097510">
    <property type="term" value="P:base-excision repair, AP site formation via deaminated base removal"/>
    <property type="evidence" value="ECO:0007669"/>
    <property type="project" value="TreeGrafter"/>
</dbReference>